<evidence type="ECO:0000313" key="2">
    <source>
        <dbReference type="EMBL" id="CAH2316631.1"/>
    </source>
</evidence>
<dbReference type="Proteomes" id="UP001295444">
    <property type="component" value="Chromosome 09"/>
</dbReference>
<gene>
    <name evidence="2" type="ORF">PECUL_23A014389</name>
</gene>
<accession>A0AAD1WLW1</accession>
<keyword evidence="3" id="KW-1185">Reference proteome</keyword>
<proteinExistence type="predicted"/>
<feature type="region of interest" description="Disordered" evidence="1">
    <location>
        <begin position="100"/>
        <end position="180"/>
    </location>
</feature>
<feature type="compositionally biased region" description="Basic residues" evidence="1">
    <location>
        <begin position="119"/>
        <end position="134"/>
    </location>
</feature>
<reference evidence="2" key="1">
    <citation type="submission" date="2022-03" db="EMBL/GenBank/DDBJ databases">
        <authorList>
            <person name="Alioto T."/>
            <person name="Alioto T."/>
            <person name="Gomez Garrido J."/>
        </authorList>
    </citation>
    <scope>NUCLEOTIDE SEQUENCE</scope>
</reference>
<organism evidence="2 3">
    <name type="scientific">Pelobates cultripes</name>
    <name type="common">Western spadefoot toad</name>
    <dbReference type="NCBI Taxonomy" id="61616"/>
    <lineage>
        <taxon>Eukaryota</taxon>
        <taxon>Metazoa</taxon>
        <taxon>Chordata</taxon>
        <taxon>Craniata</taxon>
        <taxon>Vertebrata</taxon>
        <taxon>Euteleostomi</taxon>
        <taxon>Amphibia</taxon>
        <taxon>Batrachia</taxon>
        <taxon>Anura</taxon>
        <taxon>Pelobatoidea</taxon>
        <taxon>Pelobatidae</taxon>
        <taxon>Pelobates</taxon>
    </lineage>
</organism>
<dbReference type="EMBL" id="OW240920">
    <property type="protein sequence ID" value="CAH2316631.1"/>
    <property type="molecule type" value="Genomic_DNA"/>
</dbReference>
<feature type="compositionally biased region" description="Basic and acidic residues" evidence="1">
    <location>
        <begin position="148"/>
        <end position="167"/>
    </location>
</feature>
<evidence type="ECO:0000256" key="1">
    <source>
        <dbReference type="SAM" id="MobiDB-lite"/>
    </source>
</evidence>
<evidence type="ECO:0000313" key="3">
    <source>
        <dbReference type="Proteomes" id="UP001295444"/>
    </source>
</evidence>
<name>A0AAD1WLW1_PELCU</name>
<protein>
    <submittedName>
        <fullName evidence="2">Uncharacterized protein</fullName>
    </submittedName>
</protein>
<dbReference type="AlphaFoldDB" id="A0AAD1WLW1"/>
<sequence length="198" mass="21573">MLLYPMPAVSPSISPPVPVGVIPAHSTHAAVTDCQRYALHRNQHAENSRDTLTGAPAMVDATCDGDHQGVLAGALSMLDSIFEAFWQKLHLRCPQALLTRSPGQSSCCPRGHPAATNLRNKRLKRRKQNPRRTVTRPAPASHSASPKIPERAADRRGAQREPERLHSFPDFTRTAPKVPDQQTHAALWDSVLPVAGIG</sequence>